<dbReference type="Proteomes" id="UP000485367">
    <property type="component" value="Unassembled WGS sequence"/>
</dbReference>
<dbReference type="Pfam" id="PF17479">
    <property type="entry name" value="DUF3048_C"/>
    <property type="match status" value="1"/>
</dbReference>
<feature type="domain" description="DUF3048" evidence="3">
    <location>
        <begin position="236"/>
        <end position="351"/>
    </location>
</feature>
<gene>
    <name evidence="4" type="primary">yerB</name>
    <name evidence="4" type="ORF">BWY43_00128</name>
</gene>
<keyword evidence="1" id="KW-0812">Transmembrane</keyword>
<dbReference type="EMBL" id="MWBO01000008">
    <property type="protein sequence ID" value="OQA53201.1"/>
    <property type="molecule type" value="Genomic_DNA"/>
</dbReference>
<dbReference type="AlphaFoldDB" id="A0A1V5SG97"/>
<evidence type="ECO:0000256" key="1">
    <source>
        <dbReference type="SAM" id="Phobius"/>
    </source>
</evidence>
<organism evidence="4">
    <name type="scientific">candidate division WS2 bacterium ADurb.Bin280</name>
    <dbReference type="NCBI Taxonomy" id="1852829"/>
    <lineage>
        <taxon>Bacteria</taxon>
        <taxon>candidate division WS2</taxon>
    </lineage>
</organism>
<dbReference type="Pfam" id="PF11258">
    <property type="entry name" value="DUF3048"/>
    <property type="match status" value="1"/>
</dbReference>
<dbReference type="InterPro" id="IPR035328">
    <property type="entry name" value="DUF3048_C"/>
</dbReference>
<proteinExistence type="predicted"/>
<evidence type="ECO:0000313" key="4">
    <source>
        <dbReference type="EMBL" id="OQA53201.1"/>
    </source>
</evidence>
<accession>A0A1V5SG97</accession>
<keyword evidence="4" id="KW-0449">Lipoprotein</keyword>
<keyword evidence="1" id="KW-0472">Membrane</keyword>
<protein>
    <submittedName>
        <fullName evidence="4">Putative lipoprotein YerB</fullName>
    </submittedName>
</protein>
<name>A0A1V5SG97_9BACT</name>
<keyword evidence="1" id="KW-1133">Transmembrane helix</keyword>
<sequence>MADYIDPREVKASKQKKLKTAAIITLVVAIFIIGGALAATRFNKNDAKIPGKEAVQSTTKTPELQICQLDGMSYSPDKANRHPLAVIVENHPDARPQSGLADASIVYEAITEGGITRFMAIFGPTDAKEIGPIRSARLFFMDFLKEYDAFFAHAGGNEDALANIGNYGIKDLNHSSKYFQRDYKGRSVASEHTLYSSTDQLYEYAKSKNYNIDSGSYQTLKFKADTPVSEGGKGIEINFSGSQTYAVKWTYNQSTNNYSRFMAAVEHKDRNTGAQITAKNIIIQEVSRTLQPHGSYGSENWVFDTIGSGNAKVLRDGQIIEATWKKADRTSRTKFFDANGTEIQFNPGNTWYEIAAKGTTKTTEI</sequence>
<dbReference type="SUPFAM" id="SSF159774">
    <property type="entry name" value="YerB-like"/>
    <property type="match status" value="1"/>
</dbReference>
<dbReference type="InterPro" id="IPR021416">
    <property type="entry name" value="DUF3048_N"/>
</dbReference>
<comment type="caution">
    <text evidence="4">The sequence shown here is derived from an EMBL/GenBank/DDBJ whole genome shotgun (WGS) entry which is preliminary data.</text>
</comment>
<dbReference type="Gene3D" id="3.50.90.10">
    <property type="entry name" value="YerB-like"/>
    <property type="match status" value="1"/>
</dbReference>
<feature type="transmembrane region" description="Helical" evidence="1">
    <location>
        <begin position="21"/>
        <end position="39"/>
    </location>
</feature>
<dbReference type="InterPro" id="IPR023158">
    <property type="entry name" value="YerB-like_sf"/>
</dbReference>
<feature type="domain" description="DUF3048" evidence="2">
    <location>
        <begin position="72"/>
        <end position="210"/>
    </location>
</feature>
<evidence type="ECO:0000259" key="2">
    <source>
        <dbReference type="Pfam" id="PF11258"/>
    </source>
</evidence>
<reference evidence="4" key="1">
    <citation type="submission" date="2017-02" db="EMBL/GenBank/DDBJ databases">
        <title>Delving into the versatile metabolic prowess of the omnipresent phylum Bacteroidetes.</title>
        <authorList>
            <person name="Nobu M.K."/>
            <person name="Mei R."/>
            <person name="Narihiro T."/>
            <person name="Kuroda K."/>
            <person name="Liu W.-T."/>
        </authorList>
    </citation>
    <scope>NUCLEOTIDE SEQUENCE</scope>
    <source>
        <strain evidence="4">ADurb.Bin280</strain>
    </source>
</reference>
<evidence type="ECO:0000259" key="3">
    <source>
        <dbReference type="Pfam" id="PF17479"/>
    </source>
</evidence>